<protein>
    <submittedName>
        <fullName evidence="1">Uncharacterized protein</fullName>
    </submittedName>
</protein>
<dbReference type="HOGENOM" id="CLU_2192214_0_0_7"/>
<dbReference type="AlphaFoldDB" id="W4LER0"/>
<sequence length="108" mass="11872">MLAVAAVRLLPLPSALPEAEVVVANPEPCSKGECRLSPSLTAESLADDARLDAAFAWLCKRRNNWPAGADVWAFRRRWPQEKARLQQELQALRGRLALQGNALALWAA</sequence>
<name>W4LER0_9BACT</name>
<reference evidence="1 2" key="1">
    <citation type="journal article" date="2014" name="Nature">
        <title>An environmental bacterial taxon with a large and distinct metabolic repertoire.</title>
        <authorList>
            <person name="Wilson M.C."/>
            <person name="Mori T."/>
            <person name="Ruckert C."/>
            <person name="Uria A.R."/>
            <person name="Helf M.J."/>
            <person name="Takada K."/>
            <person name="Gernert C."/>
            <person name="Steffens U.A."/>
            <person name="Heycke N."/>
            <person name="Schmitt S."/>
            <person name="Rinke C."/>
            <person name="Helfrich E.J."/>
            <person name="Brachmann A.O."/>
            <person name="Gurgui C."/>
            <person name="Wakimoto T."/>
            <person name="Kracht M."/>
            <person name="Crusemann M."/>
            <person name="Hentschel U."/>
            <person name="Abe I."/>
            <person name="Matsunaga S."/>
            <person name="Kalinowski J."/>
            <person name="Takeyama H."/>
            <person name="Piel J."/>
        </authorList>
    </citation>
    <scope>NUCLEOTIDE SEQUENCE [LARGE SCALE GENOMIC DNA]</scope>
    <source>
        <strain evidence="2">TSY2</strain>
    </source>
</reference>
<evidence type="ECO:0000313" key="1">
    <source>
        <dbReference type="EMBL" id="ETW96482.1"/>
    </source>
</evidence>
<comment type="caution">
    <text evidence="1">The sequence shown here is derived from an EMBL/GenBank/DDBJ whole genome shotgun (WGS) entry which is preliminary data.</text>
</comment>
<gene>
    <name evidence="1" type="ORF">ETSY2_46315</name>
</gene>
<proteinExistence type="predicted"/>
<evidence type="ECO:0000313" key="2">
    <source>
        <dbReference type="Proteomes" id="UP000019140"/>
    </source>
</evidence>
<accession>W4LER0</accession>
<keyword evidence="2" id="KW-1185">Reference proteome</keyword>
<organism evidence="1 2">
    <name type="scientific">Candidatus Entotheonella gemina</name>
    <dbReference type="NCBI Taxonomy" id="1429439"/>
    <lineage>
        <taxon>Bacteria</taxon>
        <taxon>Pseudomonadati</taxon>
        <taxon>Nitrospinota/Tectimicrobiota group</taxon>
        <taxon>Candidatus Tectimicrobiota</taxon>
        <taxon>Candidatus Entotheonellia</taxon>
        <taxon>Candidatus Entotheonellales</taxon>
        <taxon>Candidatus Entotheonellaceae</taxon>
        <taxon>Candidatus Entotheonella</taxon>
    </lineage>
</organism>
<dbReference type="Proteomes" id="UP000019140">
    <property type="component" value="Unassembled WGS sequence"/>
</dbReference>
<dbReference type="EMBL" id="AZHX01002176">
    <property type="protein sequence ID" value="ETW96482.1"/>
    <property type="molecule type" value="Genomic_DNA"/>
</dbReference>